<reference evidence="1 2" key="1">
    <citation type="submission" date="2016-02" db="EMBL/GenBank/DDBJ databases">
        <authorList>
            <person name="Wen L."/>
            <person name="He K."/>
            <person name="Yang H."/>
        </authorList>
    </citation>
    <scope>NUCLEOTIDE SEQUENCE [LARGE SCALE GENOMIC DNA]</scope>
    <source>
        <strain evidence="1 2">CMW7778B</strain>
    </source>
</reference>
<gene>
    <name evidence="1" type="ORF">HMPREF3230_01221</name>
</gene>
<dbReference type="EMBL" id="LSRC01000050">
    <property type="protein sequence ID" value="KXI16084.1"/>
    <property type="molecule type" value="Genomic_DNA"/>
</dbReference>
<dbReference type="PATRIC" id="fig|2702.101.peg.1208"/>
<name>A0A135Z366_GARVA</name>
<accession>A0A135Z366</accession>
<protein>
    <submittedName>
        <fullName evidence="1">Uncharacterized protein</fullName>
    </submittedName>
</protein>
<dbReference type="AlphaFoldDB" id="A0A135Z366"/>
<sequence length="190" mass="22208">MKLMADKFLGKEGLFRLIEKLKGKFATLDSPAFTGKPTVQTPTYIPDTRGKEIVNREYVDFVTKLLIHQEMPKLPKQFKWVITPDSWQEVLDGYVYGFFYEKYYKSHKERYSNNAQEQNVALDIKIDFERLPSMRFYGMGDIKEVCKLTMAIGSDWRIYCYGDKPSNEIPVIVTFMQVEDVTDLIKEAVE</sequence>
<dbReference type="Proteomes" id="UP000070505">
    <property type="component" value="Unassembled WGS sequence"/>
</dbReference>
<organism evidence="1 2">
    <name type="scientific">Gardnerella vaginalis</name>
    <dbReference type="NCBI Taxonomy" id="2702"/>
    <lineage>
        <taxon>Bacteria</taxon>
        <taxon>Bacillati</taxon>
        <taxon>Actinomycetota</taxon>
        <taxon>Actinomycetes</taxon>
        <taxon>Bifidobacteriales</taxon>
        <taxon>Bifidobacteriaceae</taxon>
        <taxon>Gardnerella</taxon>
    </lineage>
</organism>
<evidence type="ECO:0000313" key="1">
    <source>
        <dbReference type="EMBL" id="KXI16084.1"/>
    </source>
</evidence>
<proteinExistence type="predicted"/>
<evidence type="ECO:0000313" key="2">
    <source>
        <dbReference type="Proteomes" id="UP000070505"/>
    </source>
</evidence>
<comment type="caution">
    <text evidence="1">The sequence shown here is derived from an EMBL/GenBank/DDBJ whole genome shotgun (WGS) entry which is preliminary data.</text>
</comment>